<dbReference type="WBParaSite" id="OFLC_0000781201-mRNA-1">
    <property type="protein sequence ID" value="OFLC_0000781201-mRNA-1"/>
    <property type="gene ID" value="OFLC_0000781201"/>
</dbReference>
<organism evidence="3">
    <name type="scientific">Onchocerca flexuosa</name>
    <dbReference type="NCBI Taxonomy" id="387005"/>
    <lineage>
        <taxon>Eukaryota</taxon>
        <taxon>Metazoa</taxon>
        <taxon>Ecdysozoa</taxon>
        <taxon>Nematoda</taxon>
        <taxon>Chromadorea</taxon>
        <taxon>Rhabditida</taxon>
        <taxon>Spirurina</taxon>
        <taxon>Spiruromorpha</taxon>
        <taxon>Filarioidea</taxon>
        <taxon>Onchocercidae</taxon>
        <taxon>Onchocerca</taxon>
    </lineage>
</organism>
<dbReference type="PANTHER" id="PTHR31094:SF2">
    <property type="entry name" value="RIKEN CDNA 2310061I04 GENE"/>
    <property type="match status" value="1"/>
</dbReference>
<protein>
    <submittedName>
        <fullName evidence="3">DUF1947 domain-containing protein</fullName>
    </submittedName>
</protein>
<gene>
    <name evidence="1" type="ORF">OFLC_LOCUS7813</name>
</gene>
<dbReference type="Pfam" id="PF10184">
    <property type="entry name" value="DUF2358"/>
    <property type="match status" value="1"/>
</dbReference>
<dbReference type="AlphaFoldDB" id="A0A183HK01"/>
<evidence type="ECO:0000313" key="2">
    <source>
        <dbReference type="Proteomes" id="UP000267606"/>
    </source>
</evidence>
<dbReference type="STRING" id="387005.A0A183HK01"/>
<evidence type="ECO:0000313" key="3">
    <source>
        <dbReference type="WBParaSite" id="OFLC_0000781201-mRNA-1"/>
    </source>
</evidence>
<accession>A0A183HK01</accession>
<name>A0A183HK01_9BILA</name>
<evidence type="ECO:0000313" key="1">
    <source>
        <dbReference type="EMBL" id="VDO52624.1"/>
    </source>
</evidence>
<dbReference type="PANTHER" id="PTHR31094">
    <property type="entry name" value="RIKEN CDNA 2310061I04 GENE"/>
    <property type="match status" value="1"/>
</dbReference>
<keyword evidence="2" id="KW-1185">Reference proteome</keyword>
<dbReference type="Proteomes" id="UP000267606">
    <property type="component" value="Unassembled WGS sequence"/>
</dbReference>
<sequence>MLLFISAATTVQMRTTILRYLLRLTAPSSAYFLVSRAYSNGKGKRGPEMFQLEHIRKRLEITAPRFFREQPDYTFYRPDVVYRDEIFQMTITGRDKLMIYFGSISVMCLFAFPHIEMEVLNILPISEDGTVRLRWRIKHVSLSRALLNPMLFKYEYRIKKLKWYDGLTIFYVGEDGLVYRVITRRVS</sequence>
<dbReference type="InterPro" id="IPR018790">
    <property type="entry name" value="DUF2358"/>
</dbReference>
<reference evidence="1 2" key="2">
    <citation type="submission" date="2018-11" db="EMBL/GenBank/DDBJ databases">
        <authorList>
            <consortium name="Pathogen Informatics"/>
        </authorList>
    </citation>
    <scope>NUCLEOTIDE SEQUENCE [LARGE SCALE GENOMIC DNA]</scope>
</reference>
<proteinExistence type="predicted"/>
<dbReference type="EMBL" id="UZAJ01008402">
    <property type="protein sequence ID" value="VDO52624.1"/>
    <property type="molecule type" value="Genomic_DNA"/>
</dbReference>
<reference evidence="3" key="1">
    <citation type="submission" date="2016-06" db="UniProtKB">
        <authorList>
            <consortium name="WormBaseParasite"/>
        </authorList>
    </citation>
    <scope>IDENTIFICATION</scope>
</reference>